<keyword evidence="1" id="KW-0812">Transmembrane</keyword>
<feature type="transmembrane region" description="Helical" evidence="1">
    <location>
        <begin position="172"/>
        <end position="194"/>
    </location>
</feature>
<sequence>MDLYQKKKLPARIICIAAAVSFLVVMAIAVRSGKDDSMRLVKAEKRYMDTGVSCLEDGGRKEVRSYPYRTEGQEGYFYYRLPDDIQDDSVLVLPNVYQKIEVTLNGEPLYEYGMNHDSSYFMEARIRLPAGSGGQELEIHLINTEKTGKAVLQQGYLTTAGEMADGILADNLWAFLFCVITAMSGMCILVMSLWQHVKKAEDSPMLFFFLGLFALLSAAWVFTDSGLPQLLFDDSQMLMVLSFELFMLMPVPLLLFIRLVCEYSRKVFGILVTGYIFNFLVQNVAYASRISDFLFSSRFSSCLPYINSRKYLKNRPGRKCCGSWPIKI</sequence>
<gene>
    <name evidence="2" type="ORF">E1963_02005</name>
</gene>
<feature type="transmembrane region" description="Helical" evidence="1">
    <location>
        <begin position="267"/>
        <end position="287"/>
    </location>
</feature>
<evidence type="ECO:0008006" key="4">
    <source>
        <dbReference type="Google" id="ProtNLM"/>
    </source>
</evidence>
<comment type="caution">
    <text evidence="2">The sequence shown here is derived from an EMBL/GenBank/DDBJ whole genome shotgun (WGS) entry which is preliminary data.</text>
</comment>
<protein>
    <recommendedName>
        <fullName evidence="4">7TM-DISM receptor extracellular domain-containing protein</fullName>
    </recommendedName>
</protein>
<dbReference type="Proteomes" id="UP000295710">
    <property type="component" value="Unassembled WGS sequence"/>
</dbReference>
<organism evidence="2 3">
    <name type="scientific">Extibacter muris</name>
    <dbReference type="NCBI Taxonomy" id="1796622"/>
    <lineage>
        <taxon>Bacteria</taxon>
        <taxon>Bacillati</taxon>
        <taxon>Bacillota</taxon>
        <taxon>Clostridia</taxon>
        <taxon>Lachnospirales</taxon>
        <taxon>Lachnospiraceae</taxon>
        <taxon>Extibacter</taxon>
    </lineage>
</organism>
<accession>A0A4R4FHA1</accession>
<keyword evidence="1" id="KW-0472">Membrane</keyword>
<reference evidence="2 3" key="1">
    <citation type="journal article" date="2016" name="Nat. Microbiol.">
        <title>The Mouse Intestinal Bacterial Collection (miBC) provides host-specific insight into cultured diversity and functional potential of the gut microbiota.</title>
        <authorList>
            <person name="Lagkouvardos I."/>
            <person name="Pukall R."/>
            <person name="Abt B."/>
            <person name="Foesel B.U."/>
            <person name="Meier-Kolthoff J.P."/>
            <person name="Kumar N."/>
            <person name="Bresciani A."/>
            <person name="Martinez I."/>
            <person name="Just S."/>
            <person name="Ziegler C."/>
            <person name="Brugiroux S."/>
            <person name="Garzetti D."/>
            <person name="Wenning M."/>
            <person name="Bui T.P."/>
            <person name="Wang J."/>
            <person name="Hugenholtz F."/>
            <person name="Plugge C.M."/>
            <person name="Peterson D.A."/>
            <person name="Hornef M.W."/>
            <person name="Baines J.F."/>
            <person name="Smidt H."/>
            <person name="Walter J."/>
            <person name="Kristiansen K."/>
            <person name="Nielsen H.B."/>
            <person name="Haller D."/>
            <person name="Overmann J."/>
            <person name="Stecher B."/>
            <person name="Clavel T."/>
        </authorList>
    </citation>
    <scope>NUCLEOTIDE SEQUENCE [LARGE SCALE GENOMIC DNA]</scope>
    <source>
        <strain evidence="2 3">DSM 28560</strain>
    </source>
</reference>
<evidence type="ECO:0000313" key="3">
    <source>
        <dbReference type="Proteomes" id="UP000295710"/>
    </source>
</evidence>
<dbReference type="RefSeq" id="WP_132274633.1">
    <property type="nucleotide sequence ID" value="NZ_JAOBST010000006.1"/>
</dbReference>
<keyword evidence="3" id="KW-1185">Reference proteome</keyword>
<dbReference type="EMBL" id="SMMX01000002">
    <property type="protein sequence ID" value="TDA22888.1"/>
    <property type="molecule type" value="Genomic_DNA"/>
</dbReference>
<feature type="transmembrane region" description="Helical" evidence="1">
    <location>
        <begin position="206"/>
        <end position="223"/>
    </location>
</feature>
<evidence type="ECO:0000256" key="1">
    <source>
        <dbReference type="SAM" id="Phobius"/>
    </source>
</evidence>
<feature type="transmembrane region" description="Helical" evidence="1">
    <location>
        <begin position="235"/>
        <end position="255"/>
    </location>
</feature>
<evidence type="ECO:0000313" key="2">
    <source>
        <dbReference type="EMBL" id="TDA22888.1"/>
    </source>
</evidence>
<dbReference type="AlphaFoldDB" id="A0A4R4FHA1"/>
<keyword evidence="1" id="KW-1133">Transmembrane helix</keyword>
<name>A0A4R4FHA1_9FIRM</name>
<feature type="transmembrane region" description="Helical" evidence="1">
    <location>
        <begin position="12"/>
        <end position="30"/>
    </location>
</feature>
<proteinExistence type="predicted"/>